<accession>A0ABN9VFA5</accession>
<dbReference type="PANTHER" id="PTHR11439">
    <property type="entry name" value="GAG-POL-RELATED RETROTRANSPOSON"/>
    <property type="match status" value="1"/>
</dbReference>
<evidence type="ECO:0000313" key="4">
    <source>
        <dbReference type="Proteomes" id="UP001189429"/>
    </source>
</evidence>
<comment type="caution">
    <text evidence="3">The sequence shown here is derived from an EMBL/GenBank/DDBJ whole genome shotgun (WGS) entry which is preliminary data.</text>
</comment>
<dbReference type="PANTHER" id="PTHR11439:SF483">
    <property type="entry name" value="PEPTIDE SYNTHASE GLIP-LIKE, PUTATIVE (AFU_ORTHOLOGUE AFUA_3G12920)-RELATED"/>
    <property type="match status" value="1"/>
</dbReference>
<dbReference type="Proteomes" id="UP001189429">
    <property type="component" value="Unassembled WGS sequence"/>
</dbReference>
<evidence type="ECO:0000256" key="1">
    <source>
        <dbReference type="SAM" id="Coils"/>
    </source>
</evidence>
<feature type="non-terminal residue" evidence="3">
    <location>
        <position position="1697"/>
    </location>
</feature>
<feature type="region of interest" description="Disordered" evidence="2">
    <location>
        <begin position="276"/>
        <end position="321"/>
    </location>
</feature>
<evidence type="ECO:0000256" key="2">
    <source>
        <dbReference type="SAM" id="MobiDB-lite"/>
    </source>
</evidence>
<feature type="compositionally biased region" description="Low complexity" evidence="2">
    <location>
        <begin position="1029"/>
        <end position="1049"/>
    </location>
</feature>
<feature type="compositionally biased region" description="Basic and acidic residues" evidence="2">
    <location>
        <begin position="339"/>
        <end position="365"/>
    </location>
</feature>
<keyword evidence="1" id="KW-0175">Coiled coil</keyword>
<feature type="region of interest" description="Disordered" evidence="2">
    <location>
        <begin position="1"/>
        <end position="32"/>
    </location>
</feature>
<reference evidence="3" key="1">
    <citation type="submission" date="2023-10" db="EMBL/GenBank/DDBJ databases">
        <authorList>
            <person name="Chen Y."/>
            <person name="Shah S."/>
            <person name="Dougan E. K."/>
            <person name="Thang M."/>
            <person name="Chan C."/>
        </authorList>
    </citation>
    <scope>NUCLEOTIDE SEQUENCE [LARGE SCALE GENOMIC DNA]</scope>
</reference>
<feature type="coiled-coil region" evidence="1">
    <location>
        <begin position="199"/>
        <end position="226"/>
    </location>
</feature>
<dbReference type="EMBL" id="CAUYUJ010017023">
    <property type="protein sequence ID" value="CAK0870975.1"/>
    <property type="molecule type" value="Genomic_DNA"/>
</dbReference>
<sequence>MRDAVQQARQDMHDLRQQNAALQRQADQAGEPEIIRRLGEVLERVTERPPPPAAQLIQAKDTGKPQAFKNEESKFSEWLQKLNSYALSVFGVNSRPAIEWAVDQANDAATLTTAAAMEQFVNEAEDGEAVDNVDEKLSQLYAVFVSLTEGEPFDLVVGAGRGNGAEALRLLARRWDPTSGGRRRVLLKKITAPTRVAKLENLGAEVAKLEELVRRYERRRADGRDAHLDDEIMMSALESLAPQDVEMHLALNRARFQDYAAMREEVRSFLETRQAQGALGRSRGDPMEVDAFVRRGDGKGERGEVKGKDGKGKNGSGKGKTGNSNVICWNCRKKGHRAQDWWKPTERGSKDDKGKGKGYGKDPKGQRFQQQGVRRAYLNNFGGDLNNFEGDTQSAISAQLPTSASQAGVCNQSPAALSFDAFERVLELNSVEAKGEKQRRKCIAMTFDTGAAATAFPLEQEGECAEDEGGVGIRGVSEHGESMFLKGRRANIGKPLLSASATTAKGHFTWVGAFGGRILKESEFAQEIHQRIDQCVAEGNEGIAPLYLQNGVYKMDVLMPAEVREGIGNDEDYDGNPQGVAPAKVQGRSDCLLELKLTSARLQVTLYFELGVKFVVQLEGLANLMNYKLKFGKETGEGDEGQEDNFPMLVARDSKTKLPYSTAILGKKVTNFMIKIPMSFILHLGYRRLIFQSDGEPAIAALKTAVAVATPTVEFLPREPPAGERQSNGGIEVTVREVKRHGRANRYALEAKLGRKVDDDHPILKWLPQYAAACIGRHRRGTDGLTGEQRRSGRDWKELEAEFGERVVYRPLAPGGRRSTMEERVKSGNFLGYYMMRTGALLVMMVDGVEKAQGFKKLPKEQAWDSKDGAALRGVPWATRLEEEAPSLARAPVVATVRMEPRAPRARCVLRRDIEKYGATAGCPGCFELTQKGRITKSHSDECRDRIAVFEVEKQLEETKLPYRRPLETATELLPQSRGTPRWRWCWPEAAEANRALPGCAEETHPTLDELPGHEEEAQMNVEDLVDTAMSQAASSSSASASVSRPSQAPDGSMGVDFLERTNGYDKGRTFIMTYELAMFEVRANANVNDAEQAEEIAPLLTKMCAVDTAEVYSPRRFAEMTFRHGLAHGLAVDVETGWDLRLPEQRKECKKQLKDENPLLTITRPPCTSLSNLRTLSDSKRDPKIVEAEILEGEAHLNFSMEICKERYKAGKLFLHEAPWSASSWHRPSVQEVMQLAGVSLVHGPMCRWHMQATDSNGKLGFVRKETGWLTNSELLAEILKGPHPHEEDTVVFAGYQDDYFIDDLTGEILDPEGVRAARQEELDWRRGRQVWMKVPRREMLEKGKKAVTLKWIDTNKGDRTQPRYRKGIKKAMRSEDRPDQAELFSAMPPLEAFRAMVAIFVGRVNDAYHDGDTEQIIYKFYDISRAHFYGDVNREVYVELPEEETHDDPEPMVGRLLKTMHGTVDASHVWQDDYIGLASSHGFKEGVSNPALLYHAERHIQAEVHGDDFGVMMRKSQEGWFDDVLSRYDFKVTGILSSRPLEEQSVVYLDRVSIWNPFERSAYLEADARHVKMVIRDLGLENAMEVATPAAKRSVAEILSGNQTSPKLDDEKVKTYRSVTMRMMCLSLDRPDISYSASMQARHMKEPKETHVEDLKRIGRDLKKYPAGRLLFPAQKLPRKVCVYCDSDYAGDPIT</sequence>
<feature type="region of interest" description="Disordered" evidence="2">
    <location>
        <begin position="1029"/>
        <end position="1055"/>
    </location>
</feature>
<feature type="compositionally biased region" description="Basic and acidic residues" evidence="2">
    <location>
        <begin position="282"/>
        <end position="312"/>
    </location>
</feature>
<keyword evidence="4" id="KW-1185">Reference proteome</keyword>
<feature type="region of interest" description="Disordered" evidence="2">
    <location>
        <begin position="339"/>
        <end position="369"/>
    </location>
</feature>
<evidence type="ECO:0000313" key="3">
    <source>
        <dbReference type="EMBL" id="CAK0870975.1"/>
    </source>
</evidence>
<name>A0ABN9VFA5_9DINO</name>
<organism evidence="3 4">
    <name type="scientific">Prorocentrum cordatum</name>
    <dbReference type="NCBI Taxonomy" id="2364126"/>
    <lineage>
        <taxon>Eukaryota</taxon>
        <taxon>Sar</taxon>
        <taxon>Alveolata</taxon>
        <taxon>Dinophyceae</taxon>
        <taxon>Prorocentrales</taxon>
        <taxon>Prorocentraceae</taxon>
        <taxon>Prorocentrum</taxon>
    </lineage>
</organism>
<proteinExistence type="predicted"/>
<gene>
    <name evidence="3" type="ORF">PCOR1329_LOCUS56938</name>
</gene>
<protein>
    <submittedName>
        <fullName evidence="3">Uncharacterized protein</fullName>
    </submittedName>
</protein>
<feature type="compositionally biased region" description="Low complexity" evidence="2">
    <location>
        <begin position="17"/>
        <end position="29"/>
    </location>
</feature>